<dbReference type="Pfam" id="PF02661">
    <property type="entry name" value="Fic"/>
    <property type="match status" value="1"/>
</dbReference>
<evidence type="ECO:0000256" key="2">
    <source>
        <dbReference type="PIRSR" id="PIRSR640198-2"/>
    </source>
</evidence>
<organism evidence="4 5">
    <name type="scientific">Globodera rostochiensis</name>
    <name type="common">Golden nematode worm</name>
    <name type="synonym">Heterodera rostochiensis</name>
    <dbReference type="NCBI Taxonomy" id="31243"/>
    <lineage>
        <taxon>Eukaryota</taxon>
        <taxon>Metazoa</taxon>
        <taxon>Ecdysozoa</taxon>
        <taxon>Nematoda</taxon>
        <taxon>Chromadorea</taxon>
        <taxon>Rhabditida</taxon>
        <taxon>Tylenchina</taxon>
        <taxon>Tylenchomorpha</taxon>
        <taxon>Tylenchoidea</taxon>
        <taxon>Heteroderidae</taxon>
        <taxon>Heteroderinae</taxon>
        <taxon>Globodera</taxon>
    </lineage>
</organism>
<dbReference type="AlphaFoldDB" id="A0A914HA16"/>
<evidence type="ECO:0000256" key="1">
    <source>
        <dbReference type="PIRSR" id="PIRSR640198-1"/>
    </source>
</evidence>
<name>A0A914HA16_GLORO</name>
<dbReference type="GO" id="GO:0005524">
    <property type="term" value="F:ATP binding"/>
    <property type="evidence" value="ECO:0007669"/>
    <property type="project" value="UniProtKB-KW"/>
</dbReference>
<dbReference type="SUPFAM" id="SSF140931">
    <property type="entry name" value="Fic-like"/>
    <property type="match status" value="1"/>
</dbReference>
<dbReference type="PROSITE" id="PS51459">
    <property type="entry name" value="FIDO"/>
    <property type="match status" value="1"/>
</dbReference>
<keyword evidence="2" id="KW-0547">Nucleotide-binding</keyword>
<evidence type="ECO:0000313" key="5">
    <source>
        <dbReference type="WBParaSite" id="Gr19_v10_g15176.t1"/>
    </source>
</evidence>
<evidence type="ECO:0000313" key="4">
    <source>
        <dbReference type="Proteomes" id="UP000887572"/>
    </source>
</evidence>
<dbReference type="WBParaSite" id="Gr19_v10_g15176.t1">
    <property type="protein sequence ID" value="Gr19_v10_g15176.t1"/>
    <property type="gene ID" value="Gr19_v10_g15176"/>
</dbReference>
<dbReference type="InterPro" id="IPR003812">
    <property type="entry name" value="Fido"/>
</dbReference>
<proteinExistence type="predicted"/>
<feature type="binding site" evidence="2">
    <location>
        <begin position="142"/>
        <end position="149"/>
    </location>
    <ligand>
        <name>ATP</name>
        <dbReference type="ChEBI" id="CHEBI:30616"/>
    </ligand>
</feature>
<reference evidence="5" key="1">
    <citation type="submission" date="2022-11" db="UniProtKB">
        <authorList>
            <consortium name="WormBaseParasite"/>
        </authorList>
    </citation>
    <scope>IDENTIFICATION</scope>
</reference>
<dbReference type="Proteomes" id="UP000887572">
    <property type="component" value="Unplaced"/>
</dbReference>
<evidence type="ECO:0000259" key="3">
    <source>
        <dbReference type="PROSITE" id="PS51459"/>
    </source>
</evidence>
<dbReference type="PANTHER" id="PTHR13504">
    <property type="entry name" value="FIDO DOMAIN-CONTAINING PROTEIN DDB_G0283145"/>
    <property type="match status" value="1"/>
</dbReference>
<accession>A0A914HA16</accession>
<dbReference type="PANTHER" id="PTHR13504:SF38">
    <property type="entry name" value="FIDO DOMAIN-CONTAINING PROTEIN"/>
    <property type="match status" value="1"/>
</dbReference>
<dbReference type="InterPro" id="IPR036597">
    <property type="entry name" value="Fido-like_dom_sf"/>
</dbReference>
<feature type="active site" evidence="1">
    <location>
        <position position="138"/>
    </location>
</feature>
<feature type="domain" description="Fido" evidence="3">
    <location>
        <begin position="49"/>
        <end position="197"/>
    </location>
</feature>
<keyword evidence="4" id="KW-1185">Reference proteome</keyword>
<keyword evidence="2" id="KW-0067">ATP-binding</keyword>
<dbReference type="InterPro" id="IPR040198">
    <property type="entry name" value="Fido_containing"/>
</dbReference>
<protein>
    <submittedName>
        <fullName evidence="5">Fido domain-containing protein</fullName>
    </submittedName>
</protein>
<sequence>MYQQQEHQQQHAMLLRDAIKSQSRSPSPFEGDAQRFGDLEKREFHQPNITIEAIRQLHRVAVSGTRPNGSDPLHAGVLRGEFGPNEPRTIVVGGHTAVEKDLVMDRLKVLILWLNEEGAKYSAAKFACMAFYFFVKLHAFGDGNGRSGRLLISLILRRAGLRKRRSRTEQPLKSTESVEDAAVAEKPLIILSADLVV</sequence>
<feature type="binding site" evidence="2">
    <location>
        <begin position="92"/>
        <end position="95"/>
    </location>
    <ligand>
        <name>ATP</name>
        <dbReference type="ChEBI" id="CHEBI:30616"/>
    </ligand>
</feature>
<dbReference type="Gene3D" id="1.10.3290.10">
    <property type="entry name" value="Fido-like domain"/>
    <property type="match status" value="1"/>
</dbReference>